<dbReference type="EMBL" id="LXSQ01000011">
    <property type="protein sequence ID" value="OAM43823.1"/>
    <property type="molecule type" value="Genomic_DNA"/>
</dbReference>
<comment type="caution">
    <text evidence="1">The sequence shown here is derived from an EMBL/GenBank/DDBJ whole genome shotgun (WGS) entry which is preliminary data.</text>
</comment>
<evidence type="ECO:0000313" key="1">
    <source>
        <dbReference type="EMBL" id="OAM43823.1"/>
    </source>
</evidence>
<name>A0A1B6VZW2_9NEIS</name>
<dbReference type="AlphaFoldDB" id="A0A1B6VZW2"/>
<dbReference type="Proteomes" id="UP000077726">
    <property type="component" value="Unassembled WGS sequence"/>
</dbReference>
<accession>A0A1B6VZW2</accession>
<sequence length="69" mass="8111">MGISGWCCFKKRYYSQRAVWFRWFLGKIKRSSNTRALAVSDHATKQEIRVGQSAAQSKGYLKTESRFFR</sequence>
<keyword evidence="2" id="KW-1185">Reference proteome</keyword>
<gene>
    <name evidence="1" type="ORF">A7Q00_03985</name>
</gene>
<reference evidence="2" key="1">
    <citation type="submission" date="2016-05" db="EMBL/GenBank/DDBJ databases">
        <title>Draft genome of Corynebacterium afermentans subsp. afermentans LCDC 88199T.</title>
        <authorList>
            <person name="Bernier A.-M."/>
            <person name="Bernard K."/>
        </authorList>
    </citation>
    <scope>NUCLEOTIDE SEQUENCE [LARGE SCALE GENOMIC DNA]</scope>
    <source>
        <strain evidence="2">NML130454</strain>
    </source>
</reference>
<protein>
    <submittedName>
        <fullName evidence="1">Uncharacterized protein</fullName>
    </submittedName>
</protein>
<proteinExistence type="predicted"/>
<evidence type="ECO:0000313" key="2">
    <source>
        <dbReference type="Proteomes" id="UP000077726"/>
    </source>
</evidence>
<organism evidence="1 2">
    <name type="scientific">Eikenella halliae</name>
    <dbReference type="NCBI Taxonomy" id="1795832"/>
    <lineage>
        <taxon>Bacteria</taxon>
        <taxon>Pseudomonadati</taxon>
        <taxon>Pseudomonadota</taxon>
        <taxon>Betaproteobacteria</taxon>
        <taxon>Neisseriales</taxon>
        <taxon>Neisseriaceae</taxon>
        <taxon>Eikenella</taxon>
    </lineage>
</organism>